<evidence type="ECO:0000313" key="2">
    <source>
        <dbReference type="EMBL" id="XBV43446.1"/>
    </source>
</evidence>
<dbReference type="SUPFAM" id="SSF53335">
    <property type="entry name" value="S-adenosyl-L-methionine-dependent methyltransferases"/>
    <property type="match status" value="1"/>
</dbReference>
<sequence>MLINNHSFNVTLRVDKMNYLKQLYQQHEGKSSDKWDIYLDVYDELFFDRRSNVSSFLEIGVQNGGSLEIWSKYFSSAQHLVGCDINPDCAKLNYDNPSIEVVIGNSSTVEIKEKILSISSAFDVIIDDGSHVSSDIIKSFLLYFPLIADDGIYIIEDLHASYWESFEGGLYYPYSSMSFLKKLADVPNQEHWGVKRDAKDYLSPFYRFYNCESIDSVDYSTIHSVTFVNSLCVIKKKKSESNILGSRHIAGTEWDVFSRNKNSQGLKINCIPQEKNIWSQLDTFPEMEWTKLVTNGVDNENINISLQQQIELSQHELNVKIKTLLNEISQKELSYENLLEENARISVKLKNITTENHAILTSNSWRITQPLRALMRKFKRN</sequence>
<proteinExistence type="predicted"/>
<dbReference type="RefSeq" id="WP_350260883.1">
    <property type="nucleotide sequence ID" value="NZ_CP158292.1"/>
</dbReference>
<reference evidence="2" key="1">
    <citation type="submission" date="2024-06" db="EMBL/GenBank/DDBJ databases">
        <title>Multiomics insights into the TNT degradation mechanism by Pantoea sp. BJ2 isolated from an ammunition destruction site.</title>
        <authorList>
            <person name="Luo J."/>
        </authorList>
    </citation>
    <scope>NUCLEOTIDE SEQUENCE</scope>
    <source>
        <strain evidence="2">BJ2</strain>
    </source>
</reference>
<dbReference type="InterPro" id="IPR029063">
    <property type="entry name" value="SAM-dependent_MTases_sf"/>
</dbReference>
<keyword evidence="1" id="KW-0175">Coiled coil</keyword>
<organism evidence="2">
    <name type="scientific">Pantoea sp. BJ2</name>
    <dbReference type="NCBI Taxonomy" id="3141322"/>
    <lineage>
        <taxon>Bacteria</taxon>
        <taxon>Pseudomonadati</taxon>
        <taxon>Pseudomonadota</taxon>
        <taxon>Gammaproteobacteria</taxon>
        <taxon>Enterobacterales</taxon>
        <taxon>Erwiniaceae</taxon>
        <taxon>Pantoea</taxon>
    </lineage>
</organism>
<dbReference type="GO" id="GO:0032259">
    <property type="term" value="P:methylation"/>
    <property type="evidence" value="ECO:0007669"/>
    <property type="project" value="UniProtKB-KW"/>
</dbReference>
<feature type="coiled-coil region" evidence="1">
    <location>
        <begin position="321"/>
        <end position="355"/>
    </location>
</feature>
<dbReference type="GO" id="GO:0008168">
    <property type="term" value="F:methyltransferase activity"/>
    <property type="evidence" value="ECO:0007669"/>
    <property type="project" value="UniProtKB-KW"/>
</dbReference>
<keyword evidence="2" id="KW-0808">Transferase</keyword>
<keyword evidence="2" id="KW-0489">Methyltransferase</keyword>
<gene>
    <name evidence="2" type="ORF">AAF463_12560</name>
</gene>
<dbReference type="Gene3D" id="3.40.50.150">
    <property type="entry name" value="Vaccinia Virus protein VP39"/>
    <property type="match status" value="1"/>
</dbReference>
<accession>A0AAU7TRX6</accession>
<dbReference type="EMBL" id="CP158292">
    <property type="protein sequence ID" value="XBV43446.1"/>
    <property type="molecule type" value="Genomic_DNA"/>
</dbReference>
<dbReference type="AlphaFoldDB" id="A0AAU7TRX6"/>
<protein>
    <submittedName>
        <fullName evidence="2">Class I SAM-dependent methyltransferase</fullName>
        <ecNumber evidence="2">2.1.1.-</ecNumber>
    </submittedName>
</protein>
<evidence type="ECO:0000256" key="1">
    <source>
        <dbReference type="SAM" id="Coils"/>
    </source>
</evidence>
<name>A0AAU7TRX6_9GAMM</name>
<dbReference type="EC" id="2.1.1.-" evidence="2"/>